<reference evidence="2" key="1">
    <citation type="submission" date="2019-08" db="EMBL/GenBank/DDBJ databases">
        <authorList>
            <person name="Kucharzyk K."/>
            <person name="Murdoch R.W."/>
            <person name="Higgins S."/>
            <person name="Loffler F."/>
        </authorList>
    </citation>
    <scope>NUCLEOTIDE SEQUENCE</scope>
</reference>
<keyword evidence="1" id="KW-0732">Signal</keyword>
<evidence type="ECO:0000256" key="1">
    <source>
        <dbReference type="ARBA" id="ARBA00022729"/>
    </source>
</evidence>
<dbReference type="AlphaFoldDB" id="A0A645F1K7"/>
<accession>A0A645F1K7</accession>
<gene>
    <name evidence="2" type="ORF">SDC9_154816</name>
</gene>
<dbReference type="InterPro" id="IPR014755">
    <property type="entry name" value="Cu-Rt/internalin_Ig-like"/>
</dbReference>
<sequence>MKFSQHLALTIEQGKFKLIDDNKEIYPVANISAVSNSSVALEFPIPLLNKKYKLAIPSIIDGYGNPTIADTLEFTVNLNSVLEVFLKSLEFVPSHKILLQFSEPVVAATVSDINNYKLYPYGAIESVTVLKDDLVEINLSSAIKLEGRGKNYLITAGGNIQAVSGNQMTKGAGNTLGFTFAENDISSVYIYPNPIKKSLHNEAYIGHLTRQSTVEILTVEGTLIRSLEEFDGNGGIEWDLRDSNGNKLDIGIYIIRAIDKSNASGKEVLTKFAITQ</sequence>
<dbReference type="Gene3D" id="2.60.40.1220">
    <property type="match status" value="1"/>
</dbReference>
<dbReference type="EMBL" id="VSSQ01053518">
    <property type="protein sequence ID" value="MPN07546.1"/>
    <property type="molecule type" value="Genomic_DNA"/>
</dbReference>
<proteinExistence type="predicted"/>
<name>A0A645F1K7_9ZZZZ</name>
<organism evidence="2">
    <name type="scientific">bioreactor metagenome</name>
    <dbReference type="NCBI Taxonomy" id="1076179"/>
    <lineage>
        <taxon>unclassified sequences</taxon>
        <taxon>metagenomes</taxon>
        <taxon>ecological metagenomes</taxon>
    </lineage>
</organism>
<evidence type="ECO:0000313" key="2">
    <source>
        <dbReference type="EMBL" id="MPN07546.1"/>
    </source>
</evidence>
<comment type="caution">
    <text evidence="2">The sequence shown here is derived from an EMBL/GenBank/DDBJ whole genome shotgun (WGS) entry which is preliminary data.</text>
</comment>
<dbReference type="Gene3D" id="2.60.40.4070">
    <property type="match status" value="1"/>
</dbReference>
<protein>
    <submittedName>
        <fullName evidence="2">Uncharacterized protein</fullName>
    </submittedName>
</protein>